<evidence type="ECO:0000313" key="3">
    <source>
        <dbReference type="EMBL" id="RZC28764.1"/>
    </source>
</evidence>
<accession>A0A445LZQ3</accession>
<dbReference type="PANTHER" id="PTHR46519">
    <property type="entry name" value="RING/U-BOX SUPERFAMILY PROTEIN"/>
    <property type="match status" value="1"/>
</dbReference>
<dbReference type="AlphaFoldDB" id="A0A445LZQ3"/>
<evidence type="ECO:0000313" key="4">
    <source>
        <dbReference type="Proteomes" id="UP000289340"/>
    </source>
</evidence>
<dbReference type="Gene3D" id="1.20.1740.10">
    <property type="entry name" value="Amino acid/polyamine transporter I"/>
    <property type="match status" value="1"/>
</dbReference>
<sequence length="218" mass="25242">MERERVRNISELVQMISQQRGSRGSRRDAQLHEGAQADQAHDVVANNDESQPEHVRWDMSRLRRRQALVDLLVKIERERQRELQGLFEHRAVSDFAHRNRIQLSLSRTLSLHLRALMETWRLKDRILTRYNESAEVGEMRARSSHQMKKTLNWWDLMWLGIWAVIGAEIFVLTGIEAREVGPAVVLSYVVSGFSAMLSVFCYIEFAVEIPFAGSVSVN</sequence>
<reference evidence="3 4" key="1">
    <citation type="submission" date="2018-09" db="EMBL/GenBank/DDBJ databases">
        <title>A high-quality reference genome of wild soybean provides a powerful tool to mine soybean genomes.</title>
        <authorList>
            <person name="Xie M."/>
            <person name="Chung C.Y.L."/>
            <person name="Li M.-W."/>
            <person name="Wong F.-L."/>
            <person name="Chan T.-F."/>
            <person name="Lam H.-M."/>
        </authorList>
    </citation>
    <scope>NUCLEOTIDE SEQUENCE [LARGE SCALE GENOMIC DNA]</scope>
    <source>
        <strain evidence="4">cv. W05</strain>
        <tissue evidence="3">Hypocotyl of etiolated seedlings</tissue>
    </source>
</reference>
<organism evidence="3 4">
    <name type="scientific">Glycine soja</name>
    <name type="common">Wild soybean</name>
    <dbReference type="NCBI Taxonomy" id="3848"/>
    <lineage>
        <taxon>Eukaryota</taxon>
        <taxon>Viridiplantae</taxon>
        <taxon>Streptophyta</taxon>
        <taxon>Embryophyta</taxon>
        <taxon>Tracheophyta</taxon>
        <taxon>Spermatophyta</taxon>
        <taxon>Magnoliopsida</taxon>
        <taxon>eudicotyledons</taxon>
        <taxon>Gunneridae</taxon>
        <taxon>Pentapetalae</taxon>
        <taxon>rosids</taxon>
        <taxon>fabids</taxon>
        <taxon>Fabales</taxon>
        <taxon>Fabaceae</taxon>
        <taxon>Papilionoideae</taxon>
        <taxon>50 kb inversion clade</taxon>
        <taxon>NPAAA clade</taxon>
        <taxon>indigoferoid/millettioid clade</taxon>
        <taxon>Phaseoleae</taxon>
        <taxon>Glycine</taxon>
        <taxon>Glycine subgen. Soja</taxon>
    </lineage>
</organism>
<protein>
    <submittedName>
        <fullName evidence="3">Cationic amino acid transporter 1</fullName>
    </submittedName>
</protein>
<name>A0A445LZQ3_GLYSO</name>
<feature type="transmembrane region" description="Helical" evidence="2">
    <location>
        <begin position="156"/>
        <end position="175"/>
    </location>
</feature>
<feature type="region of interest" description="Disordered" evidence="1">
    <location>
        <begin position="17"/>
        <end position="39"/>
    </location>
</feature>
<evidence type="ECO:0000256" key="2">
    <source>
        <dbReference type="SAM" id="Phobius"/>
    </source>
</evidence>
<dbReference type="Proteomes" id="UP000289340">
    <property type="component" value="Chromosome 1"/>
</dbReference>
<keyword evidence="2" id="KW-0812">Transmembrane</keyword>
<keyword evidence="4" id="KW-1185">Reference proteome</keyword>
<gene>
    <name evidence="3" type="ORF">D0Y65_000653</name>
</gene>
<comment type="caution">
    <text evidence="3">The sequence shown here is derived from an EMBL/GenBank/DDBJ whole genome shotgun (WGS) entry which is preliminary data.</text>
</comment>
<keyword evidence="2" id="KW-0472">Membrane</keyword>
<dbReference type="EMBL" id="QZWG01000001">
    <property type="protein sequence ID" value="RZC28764.1"/>
    <property type="molecule type" value="Genomic_DNA"/>
</dbReference>
<evidence type="ECO:0000256" key="1">
    <source>
        <dbReference type="SAM" id="MobiDB-lite"/>
    </source>
</evidence>
<feature type="transmembrane region" description="Helical" evidence="2">
    <location>
        <begin position="181"/>
        <end position="203"/>
    </location>
</feature>
<proteinExistence type="predicted"/>
<keyword evidence="2" id="KW-1133">Transmembrane helix</keyword>
<dbReference type="PANTHER" id="PTHR46519:SF2">
    <property type="entry name" value="RING_U-BOX SUPERFAMILY PROTEIN"/>
    <property type="match status" value="1"/>
</dbReference>